<gene>
    <name evidence="6" type="ORF">IMZ08_21055</name>
</gene>
<dbReference type="InterPro" id="IPR029759">
    <property type="entry name" value="GPX_AS"/>
</dbReference>
<organism evidence="6 7">
    <name type="scientific">Litchfieldia luteola</name>
    <dbReference type="NCBI Taxonomy" id="682179"/>
    <lineage>
        <taxon>Bacteria</taxon>
        <taxon>Bacillati</taxon>
        <taxon>Bacillota</taxon>
        <taxon>Bacilli</taxon>
        <taxon>Bacillales</taxon>
        <taxon>Bacillaceae</taxon>
        <taxon>Litchfieldia</taxon>
    </lineage>
</organism>
<proteinExistence type="inferred from homology"/>
<accession>A0ABR9QPV0</accession>
<dbReference type="PROSITE" id="PS51352">
    <property type="entry name" value="THIOREDOXIN_2"/>
    <property type="match status" value="1"/>
</dbReference>
<comment type="similarity">
    <text evidence="1 4">Belongs to the glutathione peroxidase family.</text>
</comment>
<sequence length="159" mass="18177">METVYDFNVKKTNGELKSLKDFQGQPLIIVNTASKCGFTPQFKGLQELYEKYKDQGLEILGFPCDQFNNQEFENIDETTQFCQLNFGVSFPMFGKIDVNGDHADPLFSFLKKEKKGILTSNIKWNFTKFLVGRDGKVVERYAPTTEPKKIEADLLKLLG</sequence>
<evidence type="ECO:0000313" key="6">
    <source>
        <dbReference type="EMBL" id="MBE4910530.1"/>
    </source>
</evidence>
<dbReference type="RefSeq" id="WP_193539818.1">
    <property type="nucleotide sequence ID" value="NZ_JADCLJ010000025.1"/>
</dbReference>
<feature type="domain" description="Thioredoxin" evidence="5">
    <location>
        <begin position="1"/>
        <end position="159"/>
    </location>
</feature>
<dbReference type="Gene3D" id="3.40.30.10">
    <property type="entry name" value="Glutaredoxin"/>
    <property type="match status" value="1"/>
</dbReference>
<evidence type="ECO:0000256" key="1">
    <source>
        <dbReference type="ARBA" id="ARBA00006926"/>
    </source>
</evidence>
<dbReference type="EMBL" id="JADCLJ010000025">
    <property type="protein sequence ID" value="MBE4910530.1"/>
    <property type="molecule type" value="Genomic_DNA"/>
</dbReference>
<dbReference type="SUPFAM" id="SSF52833">
    <property type="entry name" value="Thioredoxin-like"/>
    <property type="match status" value="1"/>
</dbReference>
<keyword evidence="7" id="KW-1185">Reference proteome</keyword>
<evidence type="ECO:0000256" key="2">
    <source>
        <dbReference type="ARBA" id="ARBA00022559"/>
    </source>
</evidence>
<comment type="caution">
    <text evidence="6">The sequence shown here is derived from an EMBL/GenBank/DDBJ whole genome shotgun (WGS) entry which is preliminary data.</text>
</comment>
<keyword evidence="2 4" id="KW-0575">Peroxidase</keyword>
<reference evidence="6 7" key="1">
    <citation type="submission" date="2020-10" db="EMBL/GenBank/DDBJ databases">
        <title>Bacillus sp. HD4P25, an endophyte from a halophyte.</title>
        <authorList>
            <person name="Sun J.-Q."/>
        </authorList>
    </citation>
    <scope>NUCLEOTIDE SEQUENCE [LARGE SCALE GENOMIC DNA]</scope>
    <source>
        <strain evidence="6 7">YIM 93174</strain>
    </source>
</reference>
<name>A0ABR9QPV0_9BACI</name>
<dbReference type="GO" id="GO:0004601">
    <property type="term" value="F:peroxidase activity"/>
    <property type="evidence" value="ECO:0007669"/>
    <property type="project" value="UniProtKB-KW"/>
</dbReference>
<evidence type="ECO:0000259" key="5">
    <source>
        <dbReference type="PROSITE" id="PS51352"/>
    </source>
</evidence>
<evidence type="ECO:0000256" key="4">
    <source>
        <dbReference type="RuleBase" id="RU000499"/>
    </source>
</evidence>
<dbReference type="PANTHER" id="PTHR11592">
    <property type="entry name" value="GLUTATHIONE PEROXIDASE"/>
    <property type="match status" value="1"/>
</dbReference>
<dbReference type="PANTHER" id="PTHR11592:SF78">
    <property type="entry name" value="GLUTATHIONE PEROXIDASE"/>
    <property type="match status" value="1"/>
</dbReference>
<dbReference type="CDD" id="cd00340">
    <property type="entry name" value="GSH_Peroxidase"/>
    <property type="match status" value="1"/>
</dbReference>
<dbReference type="PROSITE" id="PS51355">
    <property type="entry name" value="GLUTATHIONE_PEROXID_3"/>
    <property type="match status" value="1"/>
</dbReference>
<dbReference type="PRINTS" id="PR01011">
    <property type="entry name" value="GLUTPROXDASE"/>
</dbReference>
<dbReference type="PIRSF" id="PIRSF000303">
    <property type="entry name" value="Glutathion_perox"/>
    <property type="match status" value="1"/>
</dbReference>
<protein>
    <recommendedName>
        <fullName evidence="4">Glutathione peroxidase</fullName>
    </recommendedName>
</protein>
<dbReference type="Proteomes" id="UP001516662">
    <property type="component" value="Unassembled WGS sequence"/>
</dbReference>
<dbReference type="Pfam" id="PF00255">
    <property type="entry name" value="GSHPx"/>
    <property type="match status" value="1"/>
</dbReference>
<evidence type="ECO:0000313" key="7">
    <source>
        <dbReference type="Proteomes" id="UP001516662"/>
    </source>
</evidence>
<evidence type="ECO:0000256" key="3">
    <source>
        <dbReference type="ARBA" id="ARBA00023002"/>
    </source>
</evidence>
<dbReference type="InterPro" id="IPR000889">
    <property type="entry name" value="Glutathione_peroxidase"/>
</dbReference>
<dbReference type="InterPro" id="IPR013766">
    <property type="entry name" value="Thioredoxin_domain"/>
</dbReference>
<dbReference type="InterPro" id="IPR036249">
    <property type="entry name" value="Thioredoxin-like_sf"/>
</dbReference>
<keyword evidence="3 4" id="KW-0560">Oxidoreductase</keyword>
<dbReference type="PROSITE" id="PS00460">
    <property type="entry name" value="GLUTATHIONE_PEROXID_1"/>
    <property type="match status" value="1"/>
</dbReference>